<evidence type="ECO:0000256" key="5">
    <source>
        <dbReference type="ARBA" id="ARBA00022759"/>
    </source>
</evidence>
<keyword evidence="5" id="KW-0255">Endonuclease</keyword>
<dbReference type="EC" id="2.7.7.49" evidence="1"/>
<keyword evidence="7 9" id="KW-0695">RNA-directed DNA polymerase</keyword>
<evidence type="ECO:0000313" key="10">
    <source>
        <dbReference type="Proteomes" id="UP001151760"/>
    </source>
</evidence>
<keyword evidence="4" id="KW-0540">Nuclease</keyword>
<accession>A0ABQ5GCQ1</accession>
<dbReference type="InterPro" id="IPR043128">
    <property type="entry name" value="Rev_trsase/Diguanyl_cyclase"/>
</dbReference>
<organism evidence="9 10">
    <name type="scientific">Tanacetum coccineum</name>
    <dbReference type="NCBI Taxonomy" id="301880"/>
    <lineage>
        <taxon>Eukaryota</taxon>
        <taxon>Viridiplantae</taxon>
        <taxon>Streptophyta</taxon>
        <taxon>Embryophyta</taxon>
        <taxon>Tracheophyta</taxon>
        <taxon>Spermatophyta</taxon>
        <taxon>Magnoliopsida</taxon>
        <taxon>eudicotyledons</taxon>
        <taxon>Gunneridae</taxon>
        <taxon>Pentapetalae</taxon>
        <taxon>asterids</taxon>
        <taxon>campanulids</taxon>
        <taxon>Asterales</taxon>
        <taxon>Asteraceae</taxon>
        <taxon>Asteroideae</taxon>
        <taxon>Anthemideae</taxon>
        <taxon>Anthemidinae</taxon>
        <taxon>Tanacetum</taxon>
    </lineage>
</organism>
<feature type="domain" description="Reverse transcriptase RNase H-like" evidence="8">
    <location>
        <begin position="428"/>
        <end position="526"/>
    </location>
</feature>
<dbReference type="InterPro" id="IPR041373">
    <property type="entry name" value="RT_RNaseH"/>
</dbReference>
<evidence type="ECO:0000256" key="1">
    <source>
        <dbReference type="ARBA" id="ARBA00012493"/>
    </source>
</evidence>
<dbReference type="InterPro" id="IPR043502">
    <property type="entry name" value="DNA/RNA_pol_sf"/>
</dbReference>
<reference evidence="9" key="1">
    <citation type="journal article" date="2022" name="Int. J. Mol. Sci.">
        <title>Draft Genome of Tanacetum Coccineum: Genomic Comparison of Closely Related Tanacetum-Family Plants.</title>
        <authorList>
            <person name="Yamashiro T."/>
            <person name="Shiraishi A."/>
            <person name="Nakayama K."/>
            <person name="Satake H."/>
        </authorList>
    </citation>
    <scope>NUCLEOTIDE SEQUENCE</scope>
</reference>
<evidence type="ECO:0000256" key="7">
    <source>
        <dbReference type="ARBA" id="ARBA00022918"/>
    </source>
</evidence>
<dbReference type="Gene3D" id="3.10.20.370">
    <property type="match status" value="1"/>
</dbReference>
<dbReference type="Proteomes" id="UP001151760">
    <property type="component" value="Unassembled WGS sequence"/>
</dbReference>
<dbReference type="GO" id="GO:0003964">
    <property type="term" value="F:RNA-directed DNA polymerase activity"/>
    <property type="evidence" value="ECO:0007669"/>
    <property type="project" value="UniProtKB-KW"/>
</dbReference>
<dbReference type="CDD" id="cd00303">
    <property type="entry name" value="retropepsin_like"/>
    <property type="match status" value="1"/>
</dbReference>
<name>A0ABQ5GCQ1_9ASTR</name>
<dbReference type="Gene3D" id="2.40.70.10">
    <property type="entry name" value="Acid Proteases"/>
    <property type="match status" value="1"/>
</dbReference>
<dbReference type="PANTHER" id="PTHR34072">
    <property type="entry name" value="ENZYMATIC POLYPROTEIN-RELATED"/>
    <property type="match status" value="1"/>
</dbReference>
<dbReference type="PANTHER" id="PTHR34072:SF57">
    <property type="entry name" value="RNA-DIRECTED DNA POLYMERASE"/>
    <property type="match status" value="1"/>
</dbReference>
<comment type="caution">
    <text evidence="9">The sequence shown here is derived from an EMBL/GenBank/DDBJ whole genome shotgun (WGS) entry which is preliminary data.</text>
</comment>
<dbReference type="Gene3D" id="3.30.70.270">
    <property type="match status" value="1"/>
</dbReference>
<evidence type="ECO:0000256" key="2">
    <source>
        <dbReference type="ARBA" id="ARBA00022679"/>
    </source>
</evidence>
<dbReference type="Pfam" id="PF17917">
    <property type="entry name" value="RT_RNaseH"/>
    <property type="match status" value="1"/>
</dbReference>
<sequence>MEEMLYKFIDEGRRKHKEMGAFFRESKTTNELLQKERNNSLSELEFKVYGLSKAINNAQLSNYEVKGVTTRGGKTTTEIIRDVNKEPPILHHDKPVEPSEVLVKTKPQEIKEQAIQPPTPLIPFPYSPFLNAKVRQISKGATIKQNQVGGSLHSNNERNMLISIAVEQPFTPSEKDLYEKLCLGEPKPTRMSLELADKSIHYPRGIAENVLIKIDKFILPVDFVIFDMREDSKILIILGRPFLATSWAMIDESIDLSDLESCGKDDDRVESKTPIRCIEEVNTPYSRETKRTDKAQNEHLYSASANKIDEKRPVLKDLPSYLEYAYLKGDESGIVLGHKISGKGIEVDKAKIDVIAKLPYPTNVKGVRSFLGHVGFYRRFIKVFSMISKPMTQLLIKDVRFDFSNDCKEAFNKLKEKLTTAPIIISLDWNEPFELMCNASDIAVGAVLGQRIHGKFKPIYYASKTLNDAQAHYTTTEKELLVVVFSFDKFRLYLILSKTLVYTDHSALKLLLSKQDAKPRLIKWVLCPRNEIKKELALLCDRMFPEETDKIERYVGGMPDLIYSSVVVSKPKTMQEAIEMATELMDRVSSNGSSFARI</sequence>
<evidence type="ECO:0000259" key="8">
    <source>
        <dbReference type="Pfam" id="PF17917"/>
    </source>
</evidence>
<dbReference type="InterPro" id="IPR021109">
    <property type="entry name" value="Peptidase_aspartic_dom_sf"/>
</dbReference>
<reference evidence="9" key="2">
    <citation type="submission" date="2022-01" db="EMBL/GenBank/DDBJ databases">
        <authorList>
            <person name="Yamashiro T."/>
            <person name="Shiraishi A."/>
            <person name="Satake H."/>
            <person name="Nakayama K."/>
        </authorList>
    </citation>
    <scope>NUCLEOTIDE SEQUENCE</scope>
</reference>
<keyword evidence="10" id="KW-1185">Reference proteome</keyword>
<keyword evidence="2" id="KW-0808">Transferase</keyword>
<keyword evidence="6" id="KW-0378">Hydrolase</keyword>
<dbReference type="EMBL" id="BQNB010018355">
    <property type="protein sequence ID" value="GJT73468.1"/>
    <property type="molecule type" value="Genomic_DNA"/>
</dbReference>
<proteinExistence type="predicted"/>
<evidence type="ECO:0000256" key="3">
    <source>
        <dbReference type="ARBA" id="ARBA00022695"/>
    </source>
</evidence>
<protein>
    <recommendedName>
        <fullName evidence="1">RNA-directed DNA polymerase</fullName>
        <ecNumber evidence="1">2.7.7.49</ecNumber>
    </recommendedName>
</protein>
<gene>
    <name evidence="9" type="ORF">Tco_1032754</name>
</gene>
<evidence type="ECO:0000256" key="4">
    <source>
        <dbReference type="ARBA" id="ARBA00022722"/>
    </source>
</evidence>
<evidence type="ECO:0000313" key="9">
    <source>
        <dbReference type="EMBL" id="GJT73468.1"/>
    </source>
</evidence>
<dbReference type="SUPFAM" id="SSF56672">
    <property type="entry name" value="DNA/RNA polymerases"/>
    <property type="match status" value="1"/>
</dbReference>
<keyword evidence="3" id="KW-0548">Nucleotidyltransferase</keyword>
<evidence type="ECO:0000256" key="6">
    <source>
        <dbReference type="ARBA" id="ARBA00022801"/>
    </source>
</evidence>
<dbReference type="CDD" id="cd09274">
    <property type="entry name" value="RNase_HI_RT_Ty3"/>
    <property type="match status" value="1"/>
</dbReference>